<dbReference type="Proteomes" id="UP001454036">
    <property type="component" value="Unassembled WGS sequence"/>
</dbReference>
<dbReference type="PANTHER" id="PTHR24559:SF444">
    <property type="entry name" value="REVERSE TRANSCRIPTASE DOMAIN-CONTAINING PROTEIN"/>
    <property type="match status" value="1"/>
</dbReference>
<keyword evidence="3" id="KW-1185">Reference proteome</keyword>
<dbReference type="PANTHER" id="PTHR24559">
    <property type="entry name" value="TRANSPOSON TY3-I GAG-POL POLYPROTEIN"/>
    <property type="match status" value="1"/>
</dbReference>
<accession>A0AAV3Q0C3</accession>
<dbReference type="Gene3D" id="3.30.70.270">
    <property type="match status" value="1"/>
</dbReference>
<feature type="domain" description="Reverse transcriptase" evidence="1">
    <location>
        <begin position="124"/>
        <end position="194"/>
    </location>
</feature>
<protein>
    <recommendedName>
        <fullName evidence="1">Reverse transcriptase domain-containing protein</fullName>
    </recommendedName>
</protein>
<dbReference type="EMBL" id="BAABME010002932">
    <property type="protein sequence ID" value="GAA0156721.1"/>
    <property type="molecule type" value="Genomic_DNA"/>
</dbReference>
<reference evidence="2 3" key="1">
    <citation type="submission" date="2024-01" db="EMBL/GenBank/DDBJ databases">
        <title>The complete chloroplast genome sequence of Lithospermum erythrorhizon: insights into the phylogenetic relationship among Boraginaceae species and the maternal lineages of purple gromwells.</title>
        <authorList>
            <person name="Okada T."/>
            <person name="Watanabe K."/>
        </authorList>
    </citation>
    <scope>NUCLEOTIDE SEQUENCE [LARGE SCALE GENOMIC DNA]</scope>
</reference>
<dbReference type="SUPFAM" id="SSF56672">
    <property type="entry name" value="DNA/RNA polymerases"/>
    <property type="match status" value="1"/>
</dbReference>
<proteinExistence type="predicted"/>
<dbReference type="Pfam" id="PF00078">
    <property type="entry name" value="RVT_1"/>
    <property type="match status" value="1"/>
</dbReference>
<dbReference type="InterPro" id="IPR053134">
    <property type="entry name" value="RNA-dir_DNA_polymerase"/>
</dbReference>
<evidence type="ECO:0000259" key="1">
    <source>
        <dbReference type="Pfam" id="PF00078"/>
    </source>
</evidence>
<dbReference type="InterPro" id="IPR000477">
    <property type="entry name" value="RT_dom"/>
</dbReference>
<dbReference type="CDD" id="cd01647">
    <property type="entry name" value="RT_LTR"/>
    <property type="match status" value="1"/>
</dbReference>
<name>A0AAV3Q0C3_LITER</name>
<dbReference type="AlphaFoldDB" id="A0AAV3Q0C3"/>
<gene>
    <name evidence="2" type="ORF">LIER_14145</name>
</gene>
<sequence length="199" mass="22859">MKFPIRYGTGEIQESQKKARGCYLASTKRIKVKTEVGSISRGSEGSKDQTVCTLEILEESPRNWQPHEEIRSIPLDKRDPAKAFKIGTTLRAEHEAMLIRVLSEYRDIFAWEPKYARGGPEVLVPKPNGKWRNCTDFTSIDKACPKDCYPMPNIDRLVDSSTGYKVVDFLDAFQGYHQIFMSKEDVEKTAFVTEYVIYY</sequence>
<organism evidence="2 3">
    <name type="scientific">Lithospermum erythrorhizon</name>
    <name type="common">Purple gromwell</name>
    <name type="synonym">Lithospermum officinale var. erythrorhizon</name>
    <dbReference type="NCBI Taxonomy" id="34254"/>
    <lineage>
        <taxon>Eukaryota</taxon>
        <taxon>Viridiplantae</taxon>
        <taxon>Streptophyta</taxon>
        <taxon>Embryophyta</taxon>
        <taxon>Tracheophyta</taxon>
        <taxon>Spermatophyta</taxon>
        <taxon>Magnoliopsida</taxon>
        <taxon>eudicotyledons</taxon>
        <taxon>Gunneridae</taxon>
        <taxon>Pentapetalae</taxon>
        <taxon>asterids</taxon>
        <taxon>lamiids</taxon>
        <taxon>Boraginales</taxon>
        <taxon>Boraginaceae</taxon>
        <taxon>Boraginoideae</taxon>
        <taxon>Lithospermeae</taxon>
        <taxon>Lithospermum</taxon>
    </lineage>
</organism>
<comment type="caution">
    <text evidence="2">The sequence shown here is derived from an EMBL/GenBank/DDBJ whole genome shotgun (WGS) entry which is preliminary data.</text>
</comment>
<evidence type="ECO:0000313" key="2">
    <source>
        <dbReference type="EMBL" id="GAA0156721.1"/>
    </source>
</evidence>
<evidence type="ECO:0000313" key="3">
    <source>
        <dbReference type="Proteomes" id="UP001454036"/>
    </source>
</evidence>
<dbReference type="InterPro" id="IPR043128">
    <property type="entry name" value="Rev_trsase/Diguanyl_cyclase"/>
</dbReference>
<dbReference type="InterPro" id="IPR043502">
    <property type="entry name" value="DNA/RNA_pol_sf"/>
</dbReference>